<sequence>MLKFRVCVLGLFSDLVSSEVRVQVKFSSVIVSLGEAYISAQKWVATRVIHNETRWANHGKPPGADVAGIADAASIMQQVIFTKKAQGAHMFLEGVHICSNELDEKVKSAHMFLKGVHIRFNKFDEKAHRAHMFLEDGHICRWLNPMKDDERR</sequence>
<gene>
    <name evidence="2" type="ORF">Tci_629318</name>
</gene>
<evidence type="ECO:0000313" key="2">
    <source>
        <dbReference type="EMBL" id="GFA57346.1"/>
    </source>
</evidence>
<accession>A0A699JVP4</accession>
<feature type="chain" id="PRO_5025355544" evidence="1">
    <location>
        <begin position="19"/>
        <end position="152"/>
    </location>
</feature>
<protein>
    <submittedName>
        <fullName evidence="2">Uncharacterized protein</fullName>
    </submittedName>
</protein>
<dbReference type="AlphaFoldDB" id="A0A699JVP4"/>
<name>A0A699JVP4_TANCI</name>
<proteinExistence type="predicted"/>
<reference evidence="2" key="1">
    <citation type="journal article" date="2019" name="Sci. Rep.">
        <title>Draft genome of Tanacetum cinerariifolium, the natural source of mosquito coil.</title>
        <authorList>
            <person name="Yamashiro T."/>
            <person name="Shiraishi A."/>
            <person name="Satake H."/>
            <person name="Nakayama K."/>
        </authorList>
    </citation>
    <scope>NUCLEOTIDE SEQUENCE</scope>
</reference>
<comment type="caution">
    <text evidence="2">The sequence shown here is derived from an EMBL/GenBank/DDBJ whole genome shotgun (WGS) entry which is preliminary data.</text>
</comment>
<feature type="signal peptide" evidence="1">
    <location>
        <begin position="1"/>
        <end position="18"/>
    </location>
</feature>
<evidence type="ECO:0000256" key="1">
    <source>
        <dbReference type="SAM" id="SignalP"/>
    </source>
</evidence>
<organism evidence="2">
    <name type="scientific">Tanacetum cinerariifolium</name>
    <name type="common">Dalmatian daisy</name>
    <name type="synonym">Chrysanthemum cinerariifolium</name>
    <dbReference type="NCBI Taxonomy" id="118510"/>
    <lineage>
        <taxon>Eukaryota</taxon>
        <taxon>Viridiplantae</taxon>
        <taxon>Streptophyta</taxon>
        <taxon>Embryophyta</taxon>
        <taxon>Tracheophyta</taxon>
        <taxon>Spermatophyta</taxon>
        <taxon>Magnoliopsida</taxon>
        <taxon>eudicotyledons</taxon>
        <taxon>Gunneridae</taxon>
        <taxon>Pentapetalae</taxon>
        <taxon>asterids</taxon>
        <taxon>campanulids</taxon>
        <taxon>Asterales</taxon>
        <taxon>Asteraceae</taxon>
        <taxon>Asteroideae</taxon>
        <taxon>Anthemideae</taxon>
        <taxon>Anthemidinae</taxon>
        <taxon>Tanacetum</taxon>
    </lineage>
</organism>
<keyword evidence="1" id="KW-0732">Signal</keyword>
<dbReference type="EMBL" id="BKCJ010448015">
    <property type="protein sequence ID" value="GFA57346.1"/>
    <property type="molecule type" value="Genomic_DNA"/>
</dbReference>